<organism evidence="3 4">
    <name type="scientific">Roseicella aerolata</name>
    <dbReference type="NCBI Taxonomy" id="2883479"/>
    <lineage>
        <taxon>Bacteria</taxon>
        <taxon>Pseudomonadati</taxon>
        <taxon>Pseudomonadota</taxon>
        <taxon>Alphaproteobacteria</taxon>
        <taxon>Acetobacterales</taxon>
        <taxon>Roseomonadaceae</taxon>
        <taxon>Roseicella</taxon>
    </lineage>
</organism>
<reference evidence="3" key="1">
    <citation type="submission" date="2021-10" db="EMBL/GenBank/DDBJ databases">
        <title>Roseicella aerolatum sp. nov., isolated from aerosols of e-waste dismantling site.</title>
        <authorList>
            <person name="Qin T."/>
        </authorList>
    </citation>
    <scope>NUCLEOTIDE SEQUENCE</scope>
    <source>
        <strain evidence="3">GB24</strain>
    </source>
</reference>
<feature type="domain" description="DUF4142" evidence="2">
    <location>
        <begin position="46"/>
        <end position="180"/>
    </location>
</feature>
<keyword evidence="4" id="KW-1185">Reference proteome</keyword>
<dbReference type="EMBL" id="JAJAQI010000063">
    <property type="protein sequence ID" value="MCB4825056.1"/>
    <property type="molecule type" value="Genomic_DNA"/>
</dbReference>
<dbReference type="RefSeq" id="WP_226613713.1">
    <property type="nucleotide sequence ID" value="NZ_JAJAQI010000063.1"/>
</dbReference>
<keyword evidence="1" id="KW-0732">Signal</keyword>
<proteinExistence type="predicted"/>
<evidence type="ECO:0000313" key="4">
    <source>
        <dbReference type="Proteomes" id="UP001139311"/>
    </source>
</evidence>
<dbReference type="InterPro" id="IPR025419">
    <property type="entry name" value="DUF4142"/>
</dbReference>
<feature type="signal peptide" evidence="1">
    <location>
        <begin position="1"/>
        <end position="21"/>
    </location>
</feature>
<feature type="chain" id="PRO_5040934569" evidence="1">
    <location>
        <begin position="22"/>
        <end position="197"/>
    </location>
</feature>
<protein>
    <submittedName>
        <fullName evidence="3">DUF4142 domain-containing protein</fullName>
    </submittedName>
</protein>
<dbReference type="Pfam" id="PF13628">
    <property type="entry name" value="DUF4142"/>
    <property type="match status" value="1"/>
</dbReference>
<gene>
    <name evidence="3" type="ORF">LHA35_25345</name>
</gene>
<evidence type="ECO:0000313" key="3">
    <source>
        <dbReference type="EMBL" id="MCB4825056.1"/>
    </source>
</evidence>
<evidence type="ECO:0000256" key="1">
    <source>
        <dbReference type="SAM" id="SignalP"/>
    </source>
</evidence>
<comment type="caution">
    <text evidence="3">The sequence shown here is derived from an EMBL/GenBank/DDBJ whole genome shotgun (WGS) entry which is preliminary data.</text>
</comment>
<dbReference type="InterPro" id="IPR012347">
    <property type="entry name" value="Ferritin-like"/>
</dbReference>
<evidence type="ECO:0000259" key="2">
    <source>
        <dbReference type="Pfam" id="PF13628"/>
    </source>
</evidence>
<sequence length="197" mass="21118">MLRRTLLLIAMVATCAGPVGAQTRITPEATPRLPPQPGQGPAIGDVHALQRAARITDAQAEAGRLGAEKAAAPAIRELAQSIAAEHGRFRQAIGDVAKERGVELPDRAAASIEDRSLEALRQASGEAFDRAFLSRQLGLYRPMAELFQNMASNSPDPALQRLGITVLASVRAHFETARKLGEPMGLRVETVENPPQY</sequence>
<dbReference type="PANTHER" id="PTHR38593:SF1">
    <property type="entry name" value="BLR2558 PROTEIN"/>
    <property type="match status" value="1"/>
</dbReference>
<dbReference type="AlphaFoldDB" id="A0A9X1LAJ6"/>
<name>A0A9X1LAJ6_9PROT</name>
<dbReference type="PANTHER" id="PTHR38593">
    <property type="entry name" value="BLR2558 PROTEIN"/>
    <property type="match status" value="1"/>
</dbReference>
<accession>A0A9X1LAJ6</accession>
<dbReference type="Gene3D" id="1.20.1260.10">
    <property type="match status" value="1"/>
</dbReference>
<dbReference type="Proteomes" id="UP001139311">
    <property type="component" value="Unassembled WGS sequence"/>
</dbReference>